<feature type="active site" description="Proton donor/acceptor" evidence="3">
    <location>
        <position position="240"/>
    </location>
</feature>
<dbReference type="Gene3D" id="3.20.20.150">
    <property type="entry name" value="Divalent-metal-dependent TIM barrel enzymes"/>
    <property type="match status" value="1"/>
</dbReference>
<keyword evidence="5" id="KW-0670">Pyruvate</keyword>
<dbReference type="InterPro" id="IPR036237">
    <property type="entry name" value="Xyl_isomerase-like_sf"/>
</dbReference>
<dbReference type="Pfam" id="PF01261">
    <property type="entry name" value="AP_endonuc_2"/>
    <property type="match status" value="1"/>
</dbReference>
<dbReference type="Proteomes" id="UP000281975">
    <property type="component" value="Unassembled WGS sequence"/>
</dbReference>
<dbReference type="InterPro" id="IPR050417">
    <property type="entry name" value="Sugar_Epim/Isomerase"/>
</dbReference>
<organism evidence="5 6">
    <name type="scientific">Kushneria sinocarnis</name>
    <dbReference type="NCBI Taxonomy" id="595502"/>
    <lineage>
        <taxon>Bacteria</taxon>
        <taxon>Pseudomonadati</taxon>
        <taxon>Pseudomonadota</taxon>
        <taxon>Gammaproteobacteria</taxon>
        <taxon>Oceanospirillales</taxon>
        <taxon>Halomonadaceae</taxon>
        <taxon>Kushneria</taxon>
    </lineage>
</organism>
<evidence type="ECO:0000313" key="6">
    <source>
        <dbReference type="Proteomes" id="UP000281975"/>
    </source>
</evidence>
<keyword evidence="6" id="KW-1185">Reference proteome</keyword>
<dbReference type="FunFam" id="3.20.20.150:FF:000007">
    <property type="entry name" value="Hydroxypyruvate isomerase"/>
    <property type="match status" value="1"/>
</dbReference>
<dbReference type="InterPro" id="IPR026040">
    <property type="entry name" value="HyI-like"/>
</dbReference>
<dbReference type="PIRSF" id="PIRSF006241">
    <property type="entry name" value="HyI"/>
    <property type="match status" value="1"/>
</dbReference>
<dbReference type="InterPro" id="IPR013022">
    <property type="entry name" value="Xyl_isomerase-like_TIM-brl"/>
</dbReference>
<comment type="caution">
    <text evidence="5">The sequence shown here is derived from an EMBL/GenBank/DDBJ whole genome shotgun (WGS) entry which is preliminary data.</text>
</comment>
<accession>A0A420WUB3</accession>
<dbReference type="RefSeq" id="WP_121173382.1">
    <property type="nucleotide sequence ID" value="NZ_RBIN01000007.1"/>
</dbReference>
<dbReference type="GO" id="GO:0008903">
    <property type="term" value="F:hydroxypyruvate isomerase activity"/>
    <property type="evidence" value="ECO:0007669"/>
    <property type="project" value="TreeGrafter"/>
</dbReference>
<name>A0A420WUB3_9GAMM</name>
<dbReference type="NCBIfam" id="NF043033">
    <property type="entry name" value="OxoTetrIsom"/>
    <property type="match status" value="1"/>
</dbReference>
<comment type="similarity">
    <text evidence="2">Belongs to the hyi family.</text>
</comment>
<proteinExistence type="inferred from homology"/>
<protein>
    <submittedName>
        <fullName evidence="5">Hydroxypyruvate isomerase</fullName>
    </submittedName>
</protein>
<feature type="active site" description="Proton donor/acceptor" evidence="3">
    <location>
        <position position="143"/>
    </location>
</feature>
<dbReference type="InterPro" id="IPR053398">
    <property type="entry name" value="HPT_OtnI_isomerases"/>
</dbReference>
<reference evidence="5 6" key="1">
    <citation type="submission" date="2018-10" db="EMBL/GenBank/DDBJ databases">
        <title>Genomic Encyclopedia of Type Strains, Phase IV (KMG-IV): sequencing the most valuable type-strain genomes for metagenomic binning, comparative biology and taxonomic classification.</title>
        <authorList>
            <person name="Goeker M."/>
        </authorList>
    </citation>
    <scope>NUCLEOTIDE SEQUENCE [LARGE SCALE GENOMIC DNA]</scope>
    <source>
        <strain evidence="5 6">DSM 23229</strain>
    </source>
</reference>
<evidence type="ECO:0000256" key="3">
    <source>
        <dbReference type="PIRSR" id="PIRSR006241-50"/>
    </source>
</evidence>
<evidence type="ECO:0000256" key="1">
    <source>
        <dbReference type="ARBA" id="ARBA00023235"/>
    </source>
</evidence>
<feature type="domain" description="Xylose isomerase-like TIM barrel" evidence="4">
    <location>
        <begin position="21"/>
        <end position="256"/>
    </location>
</feature>
<keyword evidence="1 2" id="KW-0413">Isomerase</keyword>
<dbReference type="SUPFAM" id="SSF51658">
    <property type="entry name" value="Xylose isomerase-like"/>
    <property type="match status" value="1"/>
</dbReference>
<evidence type="ECO:0000259" key="4">
    <source>
        <dbReference type="Pfam" id="PF01261"/>
    </source>
</evidence>
<gene>
    <name evidence="5" type="ORF">C7446_2453</name>
</gene>
<dbReference type="PANTHER" id="PTHR43489:SF6">
    <property type="entry name" value="HYDROXYPYRUVATE ISOMERASE-RELATED"/>
    <property type="match status" value="1"/>
</dbReference>
<dbReference type="EMBL" id="RBIN01000007">
    <property type="protein sequence ID" value="RKQ97037.1"/>
    <property type="molecule type" value="Genomic_DNA"/>
</dbReference>
<dbReference type="PANTHER" id="PTHR43489">
    <property type="entry name" value="ISOMERASE"/>
    <property type="match status" value="1"/>
</dbReference>
<evidence type="ECO:0000313" key="5">
    <source>
        <dbReference type="EMBL" id="RKQ97037.1"/>
    </source>
</evidence>
<sequence>MPRFAANLSLMFNEVPFMERFARAAGQGFRGVEYLFPYAFEARDIAAELERHRLQQVLFNLPPGDWEAGERGIAALPGREAEFRASVDTALHYAEILQCRQLHVMAGVVPAPDRWETMHHCWLENLAWAAPRFERAGITLLIEAINNRDMPGYLITHQQQARDAVKTLGAPNVRMQMDLYHTQIMEGDLWRTWQRHREQTGHLQAAGVPGRHEPDSGEVDYAWLFEQLDRAGYAGWIGCEYKPRGDTAAGLGWFERWRSLQ</sequence>
<evidence type="ECO:0000256" key="2">
    <source>
        <dbReference type="PIRNR" id="PIRNR006241"/>
    </source>
</evidence>
<dbReference type="OrthoDB" id="9786584at2"/>
<dbReference type="GO" id="GO:0046487">
    <property type="term" value="P:glyoxylate metabolic process"/>
    <property type="evidence" value="ECO:0007669"/>
    <property type="project" value="TreeGrafter"/>
</dbReference>
<dbReference type="AlphaFoldDB" id="A0A420WUB3"/>